<feature type="signal peptide" evidence="2">
    <location>
        <begin position="1"/>
        <end position="25"/>
    </location>
</feature>
<feature type="compositionally biased region" description="Acidic residues" evidence="1">
    <location>
        <begin position="28"/>
        <end position="57"/>
    </location>
</feature>
<evidence type="ECO:0000256" key="1">
    <source>
        <dbReference type="SAM" id="MobiDB-lite"/>
    </source>
</evidence>
<keyword evidence="4" id="KW-1185">Reference proteome</keyword>
<proteinExistence type="predicted"/>
<organism evidence="3 4">
    <name type="scientific">Geomicrobium sediminis</name>
    <dbReference type="NCBI Taxonomy" id="1347788"/>
    <lineage>
        <taxon>Bacteria</taxon>
        <taxon>Bacillati</taxon>
        <taxon>Bacillota</taxon>
        <taxon>Bacilli</taxon>
        <taxon>Bacillales</taxon>
        <taxon>Geomicrobium</taxon>
    </lineage>
</organism>
<keyword evidence="2" id="KW-0732">Signal</keyword>
<comment type="caution">
    <text evidence="3">The sequence shown here is derived from an EMBL/GenBank/DDBJ whole genome shotgun (WGS) entry which is preliminary data.</text>
</comment>
<accession>A0ABS2P7F0</accession>
<evidence type="ECO:0000313" key="4">
    <source>
        <dbReference type="Proteomes" id="UP000741863"/>
    </source>
</evidence>
<gene>
    <name evidence="3" type="ORF">JOD17_000430</name>
</gene>
<evidence type="ECO:0000313" key="3">
    <source>
        <dbReference type="EMBL" id="MBM7631339.1"/>
    </source>
</evidence>
<feature type="chain" id="PRO_5046385128" description="GerMN domain-containing protein" evidence="2">
    <location>
        <begin position="26"/>
        <end position="144"/>
    </location>
</feature>
<protein>
    <recommendedName>
        <fullName evidence="5">GerMN domain-containing protein</fullName>
    </recommendedName>
</protein>
<name>A0ABS2P7F0_9BACL</name>
<evidence type="ECO:0008006" key="5">
    <source>
        <dbReference type="Google" id="ProtNLM"/>
    </source>
</evidence>
<dbReference type="Proteomes" id="UP000741863">
    <property type="component" value="Unassembled WGS sequence"/>
</dbReference>
<reference evidence="3 4" key="1">
    <citation type="submission" date="2021-01" db="EMBL/GenBank/DDBJ databases">
        <title>Genomic Encyclopedia of Type Strains, Phase IV (KMG-IV): sequencing the most valuable type-strain genomes for metagenomic binning, comparative biology and taxonomic classification.</title>
        <authorList>
            <person name="Goeker M."/>
        </authorList>
    </citation>
    <scope>NUCLEOTIDE SEQUENCE [LARGE SCALE GENOMIC DNA]</scope>
    <source>
        <strain evidence="3 4">DSM 25540</strain>
    </source>
</reference>
<evidence type="ECO:0000256" key="2">
    <source>
        <dbReference type="SAM" id="SignalP"/>
    </source>
</evidence>
<sequence>MDNILKPLKWTMTVGLLSIALVACGNDEVDETEDVDTETEETEETGADDSTTEESDDVSVGGNETDADTAETLEQLDEVEEALVVYEGEEFVNVDLTLSVSEDEANDDLFERLESDVTEAIDERPIDLIVIVDGTAVHQSMIED</sequence>
<dbReference type="PROSITE" id="PS51257">
    <property type="entry name" value="PROKAR_LIPOPROTEIN"/>
    <property type="match status" value="1"/>
</dbReference>
<feature type="region of interest" description="Disordered" evidence="1">
    <location>
        <begin position="28"/>
        <end position="70"/>
    </location>
</feature>
<dbReference type="RefSeq" id="WP_204695488.1">
    <property type="nucleotide sequence ID" value="NZ_JAFBEC010000001.1"/>
</dbReference>
<dbReference type="EMBL" id="JAFBEC010000001">
    <property type="protein sequence ID" value="MBM7631339.1"/>
    <property type="molecule type" value="Genomic_DNA"/>
</dbReference>